<gene>
    <name evidence="1" type="ORF">K458DRAFT_18297</name>
</gene>
<organism evidence="1 2">
    <name type="scientific">Lentithecium fluviatile CBS 122367</name>
    <dbReference type="NCBI Taxonomy" id="1168545"/>
    <lineage>
        <taxon>Eukaryota</taxon>
        <taxon>Fungi</taxon>
        <taxon>Dikarya</taxon>
        <taxon>Ascomycota</taxon>
        <taxon>Pezizomycotina</taxon>
        <taxon>Dothideomycetes</taxon>
        <taxon>Pleosporomycetidae</taxon>
        <taxon>Pleosporales</taxon>
        <taxon>Massarineae</taxon>
        <taxon>Lentitheciaceae</taxon>
        <taxon>Lentithecium</taxon>
    </lineage>
</organism>
<dbReference type="AlphaFoldDB" id="A0A6G1J6T4"/>
<dbReference type="Proteomes" id="UP000799291">
    <property type="component" value="Unassembled WGS sequence"/>
</dbReference>
<dbReference type="EMBL" id="MU005578">
    <property type="protein sequence ID" value="KAF2685829.1"/>
    <property type="molecule type" value="Genomic_DNA"/>
</dbReference>
<evidence type="ECO:0000313" key="1">
    <source>
        <dbReference type="EMBL" id="KAF2685829.1"/>
    </source>
</evidence>
<proteinExistence type="predicted"/>
<reference evidence="1" key="1">
    <citation type="journal article" date="2020" name="Stud. Mycol.">
        <title>101 Dothideomycetes genomes: a test case for predicting lifestyles and emergence of pathogens.</title>
        <authorList>
            <person name="Haridas S."/>
            <person name="Albert R."/>
            <person name="Binder M."/>
            <person name="Bloem J."/>
            <person name="Labutti K."/>
            <person name="Salamov A."/>
            <person name="Andreopoulos B."/>
            <person name="Baker S."/>
            <person name="Barry K."/>
            <person name="Bills G."/>
            <person name="Bluhm B."/>
            <person name="Cannon C."/>
            <person name="Castanera R."/>
            <person name="Culley D."/>
            <person name="Daum C."/>
            <person name="Ezra D."/>
            <person name="Gonzalez J."/>
            <person name="Henrissat B."/>
            <person name="Kuo A."/>
            <person name="Liang C."/>
            <person name="Lipzen A."/>
            <person name="Lutzoni F."/>
            <person name="Magnuson J."/>
            <person name="Mondo S."/>
            <person name="Nolan M."/>
            <person name="Ohm R."/>
            <person name="Pangilinan J."/>
            <person name="Park H.-J."/>
            <person name="Ramirez L."/>
            <person name="Alfaro M."/>
            <person name="Sun H."/>
            <person name="Tritt A."/>
            <person name="Yoshinaga Y."/>
            <person name="Zwiers L.-H."/>
            <person name="Turgeon B."/>
            <person name="Goodwin S."/>
            <person name="Spatafora J."/>
            <person name="Crous P."/>
            <person name="Grigoriev I."/>
        </authorList>
    </citation>
    <scope>NUCLEOTIDE SEQUENCE</scope>
    <source>
        <strain evidence="1">CBS 122367</strain>
    </source>
</reference>
<sequence>MQAFAILTGNTPVYFTESSLARFDKFITDTPSLAPKKISSLTICAYESMSKLEDEPTDPRVYVERLVEQRVGMQSLWARSVLGRRTLEAVLGRLPGLAEVNTFHDNFRGKWNPERISLNPVCSASSVMTTCFPGDSYCTTQRGVGSNAEKLRLHHRVSTSTKRVRNGEPLPVLIQRSPGLTLPRAQTSHNLDTLPRVGI</sequence>
<evidence type="ECO:0000313" key="2">
    <source>
        <dbReference type="Proteomes" id="UP000799291"/>
    </source>
</evidence>
<protein>
    <submittedName>
        <fullName evidence="1">Uncharacterized protein</fullName>
    </submittedName>
</protein>
<accession>A0A6G1J6T4</accession>
<keyword evidence="2" id="KW-1185">Reference proteome</keyword>
<name>A0A6G1J6T4_9PLEO</name>